<evidence type="ECO:0000313" key="1">
    <source>
        <dbReference type="EMBL" id="JAE11430.1"/>
    </source>
</evidence>
<organism evidence="1">
    <name type="scientific">Arundo donax</name>
    <name type="common">Giant reed</name>
    <name type="synonym">Donax arundinaceus</name>
    <dbReference type="NCBI Taxonomy" id="35708"/>
    <lineage>
        <taxon>Eukaryota</taxon>
        <taxon>Viridiplantae</taxon>
        <taxon>Streptophyta</taxon>
        <taxon>Embryophyta</taxon>
        <taxon>Tracheophyta</taxon>
        <taxon>Spermatophyta</taxon>
        <taxon>Magnoliopsida</taxon>
        <taxon>Liliopsida</taxon>
        <taxon>Poales</taxon>
        <taxon>Poaceae</taxon>
        <taxon>PACMAD clade</taxon>
        <taxon>Arundinoideae</taxon>
        <taxon>Arundineae</taxon>
        <taxon>Arundo</taxon>
    </lineage>
</organism>
<reference evidence="1" key="1">
    <citation type="submission" date="2014-09" db="EMBL/GenBank/DDBJ databases">
        <authorList>
            <person name="Magalhaes I.L.F."/>
            <person name="Oliveira U."/>
            <person name="Santos F.R."/>
            <person name="Vidigal T.H.D.A."/>
            <person name="Brescovit A.D."/>
            <person name="Santos A.J."/>
        </authorList>
    </citation>
    <scope>NUCLEOTIDE SEQUENCE</scope>
    <source>
        <tissue evidence="1">Shoot tissue taken approximately 20 cm above the soil surface</tissue>
    </source>
</reference>
<name>A0A0A9FEE8_ARUDO</name>
<accession>A0A0A9FEE8</accession>
<dbReference type="AlphaFoldDB" id="A0A0A9FEE8"/>
<sequence>MVFCHGGRTDIAAGVRVGEESEGLLAVAWEGSIRWSKSHVVR</sequence>
<reference evidence="1" key="2">
    <citation type="journal article" date="2015" name="Data Brief">
        <title>Shoot transcriptome of the giant reed, Arundo donax.</title>
        <authorList>
            <person name="Barrero R.A."/>
            <person name="Guerrero F.D."/>
            <person name="Moolhuijzen P."/>
            <person name="Goolsby J.A."/>
            <person name="Tidwell J."/>
            <person name="Bellgard S.E."/>
            <person name="Bellgard M.I."/>
        </authorList>
    </citation>
    <scope>NUCLEOTIDE SEQUENCE</scope>
    <source>
        <tissue evidence="1">Shoot tissue taken approximately 20 cm above the soil surface</tissue>
    </source>
</reference>
<dbReference type="EMBL" id="GBRH01186466">
    <property type="protein sequence ID" value="JAE11430.1"/>
    <property type="molecule type" value="Transcribed_RNA"/>
</dbReference>
<proteinExistence type="predicted"/>
<protein>
    <submittedName>
        <fullName evidence="1">Uncharacterized protein</fullName>
    </submittedName>
</protein>